<dbReference type="AlphaFoldDB" id="A0ABD0YEN8"/>
<reference evidence="9 10" key="1">
    <citation type="submission" date="2024-07" db="EMBL/GenBank/DDBJ databases">
        <title>Chromosome-level genome assembly of the water stick insect Ranatra chinensis (Heteroptera: Nepidae).</title>
        <authorList>
            <person name="Liu X."/>
        </authorList>
    </citation>
    <scope>NUCLEOTIDE SEQUENCE [LARGE SCALE GENOMIC DNA]</scope>
    <source>
        <strain evidence="9">Cailab_2021Rc</strain>
        <tissue evidence="9">Muscle</tissue>
    </source>
</reference>
<dbReference type="PROSITE" id="PS50235">
    <property type="entry name" value="USP_3"/>
    <property type="match status" value="1"/>
</dbReference>
<evidence type="ECO:0000256" key="6">
    <source>
        <dbReference type="ARBA" id="ARBA00022801"/>
    </source>
</evidence>
<proteinExistence type="inferred from homology"/>
<comment type="caution">
    <text evidence="9">The sequence shown here is derived from an EMBL/GenBank/DDBJ whole genome shotgun (WGS) entry which is preliminary data.</text>
</comment>
<keyword evidence="5" id="KW-0833">Ubl conjugation pathway</keyword>
<dbReference type="InterPro" id="IPR001394">
    <property type="entry name" value="Peptidase_C19_UCH"/>
</dbReference>
<dbReference type="SUPFAM" id="SSF54001">
    <property type="entry name" value="Cysteine proteinases"/>
    <property type="match status" value="1"/>
</dbReference>
<evidence type="ECO:0000259" key="8">
    <source>
        <dbReference type="PROSITE" id="PS50235"/>
    </source>
</evidence>
<evidence type="ECO:0000313" key="10">
    <source>
        <dbReference type="Proteomes" id="UP001558652"/>
    </source>
</evidence>
<evidence type="ECO:0000256" key="7">
    <source>
        <dbReference type="ARBA" id="ARBA00022807"/>
    </source>
</evidence>
<comment type="similarity">
    <text evidence="2">Belongs to the peptidase C19 family.</text>
</comment>
<feature type="domain" description="USP" evidence="8">
    <location>
        <begin position="1"/>
        <end position="245"/>
    </location>
</feature>
<evidence type="ECO:0000256" key="2">
    <source>
        <dbReference type="ARBA" id="ARBA00009085"/>
    </source>
</evidence>
<dbReference type="Gene3D" id="3.90.70.10">
    <property type="entry name" value="Cysteine proteinases"/>
    <property type="match status" value="1"/>
</dbReference>
<dbReference type="GO" id="GO:0004843">
    <property type="term" value="F:cysteine-type deubiquitinase activity"/>
    <property type="evidence" value="ECO:0007669"/>
    <property type="project" value="UniProtKB-EC"/>
</dbReference>
<evidence type="ECO:0000256" key="4">
    <source>
        <dbReference type="ARBA" id="ARBA00022670"/>
    </source>
</evidence>
<accession>A0ABD0YEN8</accession>
<name>A0ABD0YEN8_9HEMI</name>
<dbReference type="PANTHER" id="PTHR21646">
    <property type="entry name" value="UBIQUITIN CARBOXYL-TERMINAL HYDROLASE"/>
    <property type="match status" value="1"/>
</dbReference>
<keyword evidence="10" id="KW-1185">Reference proteome</keyword>
<keyword evidence="6" id="KW-0378">Hydrolase</keyword>
<dbReference type="InterPro" id="IPR038765">
    <property type="entry name" value="Papain-like_cys_pep_sf"/>
</dbReference>
<dbReference type="PANTHER" id="PTHR21646:SF24">
    <property type="entry name" value="UBIQUITIN CARBOXYL-TERMINAL HYDROLASE"/>
    <property type="match status" value="1"/>
</dbReference>
<evidence type="ECO:0000256" key="3">
    <source>
        <dbReference type="ARBA" id="ARBA00012759"/>
    </source>
</evidence>
<evidence type="ECO:0000256" key="1">
    <source>
        <dbReference type="ARBA" id="ARBA00000707"/>
    </source>
</evidence>
<gene>
    <name evidence="9" type="ORF">AAG570_012724</name>
</gene>
<dbReference type="EMBL" id="JBFDAA010000008">
    <property type="protein sequence ID" value="KAL1129780.1"/>
    <property type="molecule type" value="Genomic_DNA"/>
</dbReference>
<dbReference type="InterPro" id="IPR028889">
    <property type="entry name" value="USP"/>
</dbReference>
<keyword evidence="4" id="KW-0645">Protease</keyword>
<protein>
    <recommendedName>
        <fullName evidence="3">ubiquitinyl hydrolase 1</fullName>
        <ecNumber evidence="3">3.4.19.12</ecNumber>
    </recommendedName>
</protein>
<dbReference type="InterPro" id="IPR050185">
    <property type="entry name" value="Ub_carboxyl-term_hydrolase"/>
</dbReference>
<evidence type="ECO:0000256" key="5">
    <source>
        <dbReference type="ARBA" id="ARBA00022786"/>
    </source>
</evidence>
<dbReference type="EC" id="3.4.19.12" evidence="3"/>
<dbReference type="GO" id="GO:0006508">
    <property type="term" value="P:proteolysis"/>
    <property type="evidence" value="ECO:0007669"/>
    <property type="project" value="UniProtKB-KW"/>
</dbReference>
<evidence type="ECO:0000313" key="9">
    <source>
        <dbReference type="EMBL" id="KAL1129780.1"/>
    </source>
</evidence>
<keyword evidence="7" id="KW-0788">Thiol protease</keyword>
<comment type="catalytic activity">
    <reaction evidence="1">
        <text>Thiol-dependent hydrolysis of ester, thioester, amide, peptide and isopeptide bonds formed by the C-terminal Gly of ubiquitin (a 76-residue protein attached to proteins as an intracellular targeting signal).</text>
        <dbReference type="EC" id="3.4.19.12"/>
    </reaction>
</comment>
<sequence length="245" mass="28361">MSNCPPITEYFLSGRHFTELNETNPLGMKGEIAKAYGELISTLWSGRHHFTSPQKFKTQVGIFNPSFCGCQQHDSQELLTFLLDGLHEDLNRITNKPYITIKDDSGKEDEVVAKETWDNYRKRNDSIIVDTFHGLLKSRVICPECERLSLTFDPFCYLSLPLPLKKDRTIMVRYIPYESSRRESMYKLVVPKKGTIRDLCLEMNNFTSGNPDHMLVAEINNCHFHKFFCNGDSLESIDEKDIIYM</sequence>
<dbReference type="Pfam" id="PF00443">
    <property type="entry name" value="UCH"/>
    <property type="match status" value="1"/>
</dbReference>
<organism evidence="9 10">
    <name type="scientific">Ranatra chinensis</name>
    <dbReference type="NCBI Taxonomy" id="642074"/>
    <lineage>
        <taxon>Eukaryota</taxon>
        <taxon>Metazoa</taxon>
        <taxon>Ecdysozoa</taxon>
        <taxon>Arthropoda</taxon>
        <taxon>Hexapoda</taxon>
        <taxon>Insecta</taxon>
        <taxon>Pterygota</taxon>
        <taxon>Neoptera</taxon>
        <taxon>Paraneoptera</taxon>
        <taxon>Hemiptera</taxon>
        <taxon>Heteroptera</taxon>
        <taxon>Panheteroptera</taxon>
        <taxon>Nepomorpha</taxon>
        <taxon>Nepidae</taxon>
        <taxon>Ranatrinae</taxon>
        <taxon>Ranatra</taxon>
    </lineage>
</organism>
<dbReference type="Proteomes" id="UP001558652">
    <property type="component" value="Unassembled WGS sequence"/>
</dbReference>